<dbReference type="OrthoDB" id="94677at2759"/>
<accession>A0A9W6U151</accession>
<dbReference type="AlphaFoldDB" id="A0A9W6U151"/>
<dbReference type="Proteomes" id="UP001165121">
    <property type="component" value="Unassembled WGS sequence"/>
</dbReference>
<dbReference type="SUPFAM" id="SSF54001">
    <property type="entry name" value="Cysteine proteinases"/>
    <property type="match status" value="1"/>
</dbReference>
<dbReference type="InterPro" id="IPR038765">
    <property type="entry name" value="Papain-like_cys_pep_sf"/>
</dbReference>
<sequence>MLAIKEILSDTIIDFAVRCICDALEDYYALDTYAATFCCPDLPQTRISSMHYAVSPVHLSNIHWGVIIASITYQAEPPAITPYFYEPVCDSRYRATIEAIYEETVAPFLLCWHEKTMPGVGCPVVENDVSLDAPRQPDGTSCGV</sequence>
<comment type="caution">
    <text evidence="1">The sequence shown here is derived from an EMBL/GenBank/DDBJ whole genome shotgun (WGS) entry which is preliminary data.</text>
</comment>
<evidence type="ECO:0000313" key="2">
    <source>
        <dbReference type="Proteomes" id="UP001165121"/>
    </source>
</evidence>
<keyword evidence="2" id="KW-1185">Reference proteome</keyword>
<reference evidence="1" key="1">
    <citation type="submission" date="2023-04" db="EMBL/GenBank/DDBJ databases">
        <title>Phytophthora fragariaefolia NBRC 109709.</title>
        <authorList>
            <person name="Ichikawa N."/>
            <person name="Sato H."/>
            <person name="Tonouchi N."/>
        </authorList>
    </citation>
    <scope>NUCLEOTIDE SEQUENCE</scope>
    <source>
        <strain evidence="1">NBRC 109709</strain>
    </source>
</reference>
<name>A0A9W6U151_9STRA</name>
<protein>
    <submittedName>
        <fullName evidence="1">Unnamed protein product</fullName>
    </submittedName>
</protein>
<dbReference type="EMBL" id="BSXT01000303">
    <property type="protein sequence ID" value="GMF23937.1"/>
    <property type="molecule type" value="Genomic_DNA"/>
</dbReference>
<dbReference type="Gene3D" id="3.40.395.10">
    <property type="entry name" value="Adenoviral Proteinase, Chain A"/>
    <property type="match status" value="1"/>
</dbReference>
<gene>
    <name evidence="1" type="ORF">Pfra01_000390600</name>
</gene>
<organism evidence="1 2">
    <name type="scientific">Phytophthora fragariaefolia</name>
    <dbReference type="NCBI Taxonomy" id="1490495"/>
    <lineage>
        <taxon>Eukaryota</taxon>
        <taxon>Sar</taxon>
        <taxon>Stramenopiles</taxon>
        <taxon>Oomycota</taxon>
        <taxon>Peronosporomycetes</taxon>
        <taxon>Peronosporales</taxon>
        <taxon>Peronosporaceae</taxon>
        <taxon>Phytophthora</taxon>
    </lineage>
</organism>
<proteinExistence type="predicted"/>
<evidence type="ECO:0000313" key="1">
    <source>
        <dbReference type="EMBL" id="GMF23937.1"/>
    </source>
</evidence>